<dbReference type="FunFam" id="1.10.10.10:FF:000001">
    <property type="entry name" value="LysR family transcriptional regulator"/>
    <property type="match status" value="1"/>
</dbReference>
<keyword evidence="4" id="KW-0804">Transcription</keyword>
<protein>
    <submittedName>
        <fullName evidence="6">Transcriptional regulator, LysR family</fullName>
    </submittedName>
</protein>
<proteinExistence type="inferred from homology"/>
<comment type="caution">
    <text evidence="6">The sequence shown here is derived from an EMBL/GenBank/DDBJ whole genome shotgun (WGS) entry which is preliminary data.</text>
</comment>
<reference evidence="6 7" key="1">
    <citation type="submission" date="2012-05" db="EMBL/GenBank/DDBJ databases">
        <title>Complete Genome Sequence of Lactobacillus coryniformis CECT5711.</title>
        <authorList>
            <person name="Rodriguez J.M."/>
        </authorList>
    </citation>
    <scope>NUCLEOTIDE SEQUENCE [LARGE SCALE GENOMIC DNA]</scope>
    <source>
        <strain evidence="7">CECT5711</strain>
    </source>
</reference>
<dbReference type="Proteomes" id="UP000007271">
    <property type="component" value="Unassembled WGS sequence"/>
</dbReference>
<evidence type="ECO:0000259" key="5">
    <source>
        <dbReference type="PROSITE" id="PS50931"/>
    </source>
</evidence>
<name>J2ZQN0_9LACO</name>
<dbReference type="Pfam" id="PF00126">
    <property type="entry name" value="HTH_1"/>
    <property type="match status" value="1"/>
</dbReference>
<dbReference type="RefSeq" id="WP_004562639.1">
    <property type="nucleotide sequence ID" value="NZ_AKFP01000072.1"/>
</dbReference>
<dbReference type="GO" id="GO:0005829">
    <property type="term" value="C:cytosol"/>
    <property type="evidence" value="ECO:0007669"/>
    <property type="project" value="TreeGrafter"/>
</dbReference>
<evidence type="ECO:0000313" key="6">
    <source>
        <dbReference type="EMBL" id="EJN55191.1"/>
    </source>
</evidence>
<dbReference type="PRINTS" id="PR00039">
    <property type="entry name" value="HTHLYSR"/>
</dbReference>
<organism evidence="6 7">
    <name type="scientific">Loigolactobacillus coryniformis subsp. coryniformis CECT 5711</name>
    <dbReference type="NCBI Taxonomy" id="1185325"/>
    <lineage>
        <taxon>Bacteria</taxon>
        <taxon>Bacillati</taxon>
        <taxon>Bacillota</taxon>
        <taxon>Bacilli</taxon>
        <taxon>Lactobacillales</taxon>
        <taxon>Lactobacillaceae</taxon>
        <taxon>Loigolactobacillus</taxon>
    </lineage>
</organism>
<dbReference type="GO" id="GO:0003677">
    <property type="term" value="F:DNA binding"/>
    <property type="evidence" value="ECO:0007669"/>
    <property type="project" value="UniProtKB-KW"/>
</dbReference>
<comment type="similarity">
    <text evidence="1">Belongs to the LysR transcriptional regulatory family.</text>
</comment>
<dbReference type="GO" id="GO:0003700">
    <property type="term" value="F:DNA-binding transcription factor activity"/>
    <property type="evidence" value="ECO:0007669"/>
    <property type="project" value="InterPro"/>
</dbReference>
<dbReference type="EMBL" id="AKFP01000072">
    <property type="protein sequence ID" value="EJN55191.1"/>
    <property type="molecule type" value="Genomic_DNA"/>
</dbReference>
<sequence>MEIRLLKYFVTIAEEGTVSRAAQVLHITQPTLSRQLKELEADLDTELFTRQKNRLQLTEAGLFLKSRAEEILELTAQTQQEFLDRKKQLFSGHISIGCVEADNSDTMSLMLEEFIADYPAVTFNIYTETSDDIVERLDKGLIDLAILLEPINTEKYHKIVLPRTERWGLLVSNESFLAESAAIQPVDLIGTPLLVSNRADVQQLVADWAGRPLDELNIIGNFNLSFNIISLVERQIGAAVCIEGAPGYGSATKFIPFAPTVQTNCVLAWRRERETSPVVREFIRYFRTAFVK</sequence>
<dbReference type="InterPro" id="IPR005119">
    <property type="entry name" value="LysR_subst-bd"/>
</dbReference>
<gene>
    <name evidence="6" type="ORF">A11Y_1532</name>
</gene>
<evidence type="ECO:0000313" key="7">
    <source>
        <dbReference type="Proteomes" id="UP000007271"/>
    </source>
</evidence>
<dbReference type="AlphaFoldDB" id="J2ZQN0"/>
<evidence type="ECO:0000256" key="3">
    <source>
        <dbReference type="ARBA" id="ARBA00023125"/>
    </source>
</evidence>
<dbReference type="InterPro" id="IPR000847">
    <property type="entry name" value="LysR_HTH_N"/>
</dbReference>
<dbReference type="InterPro" id="IPR036388">
    <property type="entry name" value="WH-like_DNA-bd_sf"/>
</dbReference>
<dbReference type="InterPro" id="IPR036390">
    <property type="entry name" value="WH_DNA-bd_sf"/>
</dbReference>
<dbReference type="GeneID" id="65916972"/>
<dbReference type="PROSITE" id="PS50931">
    <property type="entry name" value="HTH_LYSR"/>
    <property type="match status" value="1"/>
</dbReference>
<dbReference type="InterPro" id="IPR050950">
    <property type="entry name" value="HTH-type_LysR_regulators"/>
</dbReference>
<accession>J2ZQN0</accession>
<dbReference type="PANTHER" id="PTHR30419">
    <property type="entry name" value="HTH-TYPE TRANSCRIPTIONAL REGULATOR YBHD"/>
    <property type="match status" value="1"/>
</dbReference>
<dbReference type="Gene3D" id="1.10.10.10">
    <property type="entry name" value="Winged helix-like DNA-binding domain superfamily/Winged helix DNA-binding domain"/>
    <property type="match status" value="1"/>
</dbReference>
<keyword evidence="2" id="KW-0805">Transcription regulation</keyword>
<dbReference type="SUPFAM" id="SSF53850">
    <property type="entry name" value="Periplasmic binding protein-like II"/>
    <property type="match status" value="1"/>
</dbReference>
<evidence type="ECO:0000256" key="4">
    <source>
        <dbReference type="ARBA" id="ARBA00023163"/>
    </source>
</evidence>
<evidence type="ECO:0000256" key="2">
    <source>
        <dbReference type="ARBA" id="ARBA00023015"/>
    </source>
</evidence>
<dbReference type="PANTHER" id="PTHR30419:SF8">
    <property type="entry name" value="NITROGEN ASSIMILATION TRANSCRIPTIONAL ACTIVATOR-RELATED"/>
    <property type="match status" value="1"/>
</dbReference>
<dbReference type="Pfam" id="PF03466">
    <property type="entry name" value="LysR_substrate"/>
    <property type="match status" value="1"/>
</dbReference>
<keyword evidence="3" id="KW-0238">DNA-binding</keyword>
<dbReference type="SUPFAM" id="SSF46785">
    <property type="entry name" value="Winged helix' DNA-binding domain"/>
    <property type="match status" value="1"/>
</dbReference>
<feature type="domain" description="HTH lysR-type" evidence="5">
    <location>
        <begin position="1"/>
        <end position="58"/>
    </location>
</feature>
<dbReference type="PATRIC" id="fig|1185325.3.peg.2248"/>
<dbReference type="Gene3D" id="3.40.190.290">
    <property type="match status" value="1"/>
</dbReference>
<evidence type="ECO:0000256" key="1">
    <source>
        <dbReference type="ARBA" id="ARBA00009437"/>
    </source>
</evidence>
<dbReference type="CDD" id="cd05466">
    <property type="entry name" value="PBP2_LTTR_substrate"/>
    <property type="match status" value="1"/>
</dbReference>
<dbReference type="STRING" id="1185325.A11Y_1532"/>